<dbReference type="CDD" id="cd19805">
    <property type="entry name" value="Bbox1_TIF1"/>
    <property type="match status" value="1"/>
</dbReference>
<comment type="caution">
    <text evidence="13">The sequence shown here is derived from an EMBL/GenBank/DDBJ whole genome shotgun (WGS) entry which is preliminary data.</text>
</comment>
<dbReference type="Pfam" id="PF00439">
    <property type="entry name" value="Bromodomain"/>
    <property type="match status" value="1"/>
</dbReference>
<dbReference type="PANTHER" id="PTHR45915">
    <property type="entry name" value="TRANSCRIPTION INTERMEDIARY FACTOR"/>
    <property type="match status" value="1"/>
</dbReference>
<dbReference type="SUPFAM" id="SSF57903">
    <property type="entry name" value="FYVE/PHD zinc finger"/>
    <property type="match status" value="1"/>
</dbReference>
<gene>
    <name evidence="13" type="ORF">SNE40_003631</name>
</gene>
<keyword evidence="6" id="KW-0539">Nucleus</keyword>
<dbReference type="InterPro" id="IPR013083">
    <property type="entry name" value="Znf_RING/FYVE/PHD"/>
</dbReference>
<dbReference type="InterPro" id="IPR000315">
    <property type="entry name" value="Znf_B-box"/>
</dbReference>
<feature type="domain" description="RING-type" evidence="11">
    <location>
        <begin position="9"/>
        <end position="68"/>
    </location>
</feature>
<feature type="compositionally biased region" description="Low complexity" evidence="9">
    <location>
        <begin position="436"/>
        <end position="448"/>
    </location>
</feature>
<dbReference type="Proteomes" id="UP001347796">
    <property type="component" value="Unassembled WGS sequence"/>
</dbReference>
<feature type="compositionally biased region" description="Polar residues" evidence="9">
    <location>
        <begin position="426"/>
        <end position="435"/>
    </location>
</feature>
<evidence type="ECO:0000256" key="5">
    <source>
        <dbReference type="ARBA" id="ARBA00023117"/>
    </source>
</evidence>
<dbReference type="SMART" id="SM00249">
    <property type="entry name" value="PHD"/>
    <property type="match status" value="1"/>
</dbReference>
<evidence type="ECO:0000313" key="13">
    <source>
        <dbReference type="EMBL" id="KAK6192090.1"/>
    </source>
</evidence>
<evidence type="ECO:0000259" key="11">
    <source>
        <dbReference type="PROSITE" id="PS50089"/>
    </source>
</evidence>
<evidence type="ECO:0000256" key="7">
    <source>
        <dbReference type="PROSITE-ProRule" id="PRU00024"/>
    </source>
</evidence>
<evidence type="ECO:0000256" key="6">
    <source>
        <dbReference type="ARBA" id="ARBA00023242"/>
    </source>
</evidence>
<dbReference type="CDD" id="cd19775">
    <property type="entry name" value="Bbox2_TIF1_C-VI"/>
    <property type="match status" value="1"/>
</dbReference>
<keyword evidence="4" id="KW-0862">Zinc</keyword>
<evidence type="ECO:0000256" key="8">
    <source>
        <dbReference type="PROSITE-ProRule" id="PRU00035"/>
    </source>
</evidence>
<dbReference type="SMART" id="SM00297">
    <property type="entry name" value="BROMO"/>
    <property type="match status" value="1"/>
</dbReference>
<feature type="compositionally biased region" description="Polar residues" evidence="9">
    <location>
        <begin position="449"/>
        <end position="473"/>
    </location>
</feature>
<protein>
    <recommendedName>
        <fullName evidence="15">E3 ubiquitin-protein ligase TRIM33</fullName>
    </recommendedName>
</protein>
<dbReference type="PROSITE" id="PS50119">
    <property type="entry name" value="ZF_BBOX"/>
    <property type="match status" value="2"/>
</dbReference>
<proteinExistence type="predicted"/>
<evidence type="ECO:0000256" key="3">
    <source>
        <dbReference type="ARBA" id="ARBA00022771"/>
    </source>
</evidence>
<keyword evidence="5 8" id="KW-0103">Bromodomain</keyword>
<dbReference type="PROSITE" id="PS00518">
    <property type="entry name" value="ZF_RING_1"/>
    <property type="match status" value="1"/>
</dbReference>
<dbReference type="GO" id="GO:0005634">
    <property type="term" value="C:nucleus"/>
    <property type="evidence" value="ECO:0007669"/>
    <property type="project" value="UniProtKB-SubCell"/>
</dbReference>
<dbReference type="CDD" id="cd15541">
    <property type="entry name" value="PHD_TIF1_like"/>
    <property type="match status" value="1"/>
</dbReference>
<evidence type="ECO:0008006" key="15">
    <source>
        <dbReference type="Google" id="ProtNLM"/>
    </source>
</evidence>
<dbReference type="SMART" id="SM00336">
    <property type="entry name" value="BBOX"/>
    <property type="match status" value="2"/>
</dbReference>
<feature type="region of interest" description="Disordered" evidence="9">
    <location>
        <begin position="921"/>
        <end position="951"/>
    </location>
</feature>
<feature type="compositionally biased region" description="Polar residues" evidence="9">
    <location>
        <begin position="560"/>
        <end position="569"/>
    </location>
</feature>
<dbReference type="SUPFAM" id="SSF57845">
    <property type="entry name" value="B-box zinc-binding domain"/>
    <property type="match status" value="1"/>
</dbReference>
<feature type="domain" description="Bromo" evidence="10">
    <location>
        <begin position="834"/>
        <end position="892"/>
    </location>
</feature>
<feature type="domain" description="B box-type" evidence="12">
    <location>
        <begin position="154"/>
        <end position="195"/>
    </location>
</feature>
<reference evidence="13 14" key="1">
    <citation type="submission" date="2024-01" db="EMBL/GenBank/DDBJ databases">
        <title>The genome of the rayed Mediterranean limpet Patella caerulea (Linnaeus, 1758).</title>
        <authorList>
            <person name="Anh-Thu Weber A."/>
            <person name="Halstead-Nussloch G."/>
        </authorList>
    </citation>
    <scope>NUCLEOTIDE SEQUENCE [LARGE SCALE GENOMIC DNA]</scope>
    <source>
        <strain evidence="13">AATW-2023a</strain>
        <tissue evidence="13">Whole specimen</tissue>
    </source>
</reference>
<evidence type="ECO:0000259" key="10">
    <source>
        <dbReference type="PROSITE" id="PS50014"/>
    </source>
</evidence>
<organism evidence="13 14">
    <name type="scientific">Patella caerulea</name>
    <name type="common">Rayed Mediterranean limpet</name>
    <dbReference type="NCBI Taxonomy" id="87958"/>
    <lineage>
        <taxon>Eukaryota</taxon>
        <taxon>Metazoa</taxon>
        <taxon>Spiralia</taxon>
        <taxon>Lophotrochozoa</taxon>
        <taxon>Mollusca</taxon>
        <taxon>Gastropoda</taxon>
        <taxon>Patellogastropoda</taxon>
        <taxon>Patelloidea</taxon>
        <taxon>Patellidae</taxon>
        <taxon>Patella</taxon>
    </lineage>
</organism>
<dbReference type="Gene3D" id="3.30.40.10">
    <property type="entry name" value="Zinc/RING finger domain, C3HC4 (zinc finger)"/>
    <property type="match status" value="1"/>
</dbReference>
<keyword evidence="2" id="KW-0479">Metal-binding</keyword>
<dbReference type="InterPro" id="IPR036427">
    <property type="entry name" value="Bromodomain-like_sf"/>
</dbReference>
<feature type="region of interest" description="Disordered" evidence="9">
    <location>
        <begin position="631"/>
        <end position="732"/>
    </location>
</feature>
<dbReference type="SUPFAM" id="SSF47370">
    <property type="entry name" value="Bromodomain"/>
    <property type="match status" value="1"/>
</dbReference>
<dbReference type="PROSITE" id="PS50014">
    <property type="entry name" value="BROMODOMAIN_2"/>
    <property type="match status" value="1"/>
</dbReference>
<feature type="compositionally biased region" description="Low complexity" evidence="9">
    <location>
        <begin position="680"/>
        <end position="709"/>
    </location>
</feature>
<feature type="compositionally biased region" description="Low complexity" evidence="9">
    <location>
        <begin position="408"/>
        <end position="425"/>
    </location>
</feature>
<feature type="domain" description="B box-type" evidence="12">
    <location>
        <begin position="95"/>
        <end position="142"/>
    </location>
</feature>
<evidence type="ECO:0000259" key="12">
    <source>
        <dbReference type="PROSITE" id="PS50119"/>
    </source>
</evidence>
<dbReference type="Pfam" id="PF00643">
    <property type="entry name" value="zf-B_box"/>
    <property type="match status" value="1"/>
</dbReference>
<dbReference type="InterPro" id="IPR001487">
    <property type="entry name" value="Bromodomain"/>
</dbReference>
<sequence>MDADTYNCCILCKNSLVERNAYLMPCIHSVCEACIKVNNGDTVNSGEGGKSPVSIVNLADDVTCTDCKEKYQIADLVENLLTRRSSDTPIVIEEVEKHACTGCEDAIEATSHCEDCEEWLCDQCVFAHKRVKITKDHTITGKNNKNSSDGTMNETATFCKLHKHEKLNFFCEVCDMLTCRDCQLLEHKEHRYQFLPQAAEIYKEQTEKFAAHLQAKKETLKLSASKIQEKLIYVKSQKDVVRDEVQSQARKLVEHVIEYAKQILQNLNFVCDAAGKRLAQEGADASAMLQKIEHMSSFLRNLKNEKNDLSLLYTKKLILKQAASLSQANLELYSLKGQLNLEYRHESPFFFQNIHKLGTIFVNGLRYPPPKYQQGQQPPIPGVTQNGAANVNPASEDQRRMMAFAMQRAAQAKQQQQQHQQHQFQNRMSVLQSHAQQRPVNQQPNQPNILRNNQQGGNLPFNWQSSNNHRGQQLAHNTQASGGQMVNHAFLLQQQVNRQQHHSNQNQQQFQPMKLNTRPVTSNIATHQQMAMGWGGNRSSGNSPRSTEGGSMGNNRRHSTSPAHNGNVESTEDDFYDCIITAAKIKGQKLEDNAGLIVGDESNTINLIDDVEADNVLSDVLKNMPKELTETKDDIIKQENVPAPEILVTSPKPAPPTPVEEKETTEKPSEAPEAIEKPTETTTAAEPTSIAETNTTTSTTTTTTETPAIAQKSISSESDEKASQESSQSDPNEDYCACCHNGGDVLCCEKCPRVFHLHCHIPPLPCVPPGIFVCLLCEATEKVPEEETDENINPGSKRKAPLGLTDRELKICEKILLELFCHQQSVAFHEPVGRNVLNYHKIVTKPQDFTNIKCKLSRQHFNHYNSVYSFLSDVRQVFINCALYNAPESEVGKSGQFVRKFFEELVEKNLPGYLKFVQSEPTITPPPAVGNGNSSPKRQRIEETTGTKTPV</sequence>
<dbReference type="PROSITE" id="PS50089">
    <property type="entry name" value="ZF_RING_2"/>
    <property type="match status" value="1"/>
</dbReference>
<dbReference type="Gene3D" id="3.30.160.60">
    <property type="entry name" value="Classic Zinc Finger"/>
    <property type="match status" value="1"/>
</dbReference>
<dbReference type="EMBL" id="JAZGQO010000002">
    <property type="protein sequence ID" value="KAK6192090.1"/>
    <property type="molecule type" value="Genomic_DNA"/>
</dbReference>
<feature type="compositionally biased region" description="Basic and acidic residues" evidence="9">
    <location>
        <begin position="659"/>
        <end position="679"/>
    </location>
</feature>
<evidence type="ECO:0000256" key="2">
    <source>
        <dbReference type="ARBA" id="ARBA00022723"/>
    </source>
</evidence>
<dbReference type="GO" id="GO:0008270">
    <property type="term" value="F:zinc ion binding"/>
    <property type="evidence" value="ECO:0007669"/>
    <property type="project" value="UniProtKB-KW"/>
</dbReference>
<dbReference type="InterPro" id="IPR001965">
    <property type="entry name" value="Znf_PHD"/>
</dbReference>
<dbReference type="PANTHER" id="PTHR45915:SF6">
    <property type="entry name" value="E3 UBIQUITIN-PROTEIN LIGASE TRIM33"/>
    <property type="match status" value="1"/>
</dbReference>
<evidence type="ECO:0000256" key="4">
    <source>
        <dbReference type="ARBA" id="ARBA00022833"/>
    </source>
</evidence>
<keyword evidence="3 7" id="KW-0863">Zinc-finger</keyword>
<feature type="region of interest" description="Disordered" evidence="9">
    <location>
        <begin position="408"/>
        <end position="473"/>
    </location>
</feature>
<accession>A0AAN8KEI2</accession>
<dbReference type="InterPro" id="IPR011011">
    <property type="entry name" value="Znf_FYVE_PHD"/>
</dbReference>
<evidence type="ECO:0000256" key="9">
    <source>
        <dbReference type="SAM" id="MobiDB-lite"/>
    </source>
</evidence>
<feature type="region of interest" description="Disordered" evidence="9">
    <location>
        <begin position="532"/>
        <end position="570"/>
    </location>
</feature>
<dbReference type="GO" id="GO:0000785">
    <property type="term" value="C:chromatin"/>
    <property type="evidence" value="ECO:0007669"/>
    <property type="project" value="TreeGrafter"/>
</dbReference>
<dbReference type="InterPro" id="IPR017907">
    <property type="entry name" value="Znf_RING_CS"/>
</dbReference>
<comment type="subcellular location">
    <subcellularLocation>
        <location evidence="1">Nucleus</location>
    </subcellularLocation>
</comment>
<keyword evidence="14" id="KW-1185">Reference proteome</keyword>
<dbReference type="InterPro" id="IPR001841">
    <property type="entry name" value="Znf_RING"/>
</dbReference>
<dbReference type="Gene3D" id="1.20.920.10">
    <property type="entry name" value="Bromodomain-like"/>
    <property type="match status" value="1"/>
</dbReference>
<dbReference type="AlphaFoldDB" id="A0AAN8KEI2"/>
<evidence type="ECO:0000256" key="1">
    <source>
        <dbReference type="ARBA" id="ARBA00004123"/>
    </source>
</evidence>
<name>A0AAN8KEI2_PATCE</name>
<evidence type="ECO:0000313" key="14">
    <source>
        <dbReference type="Proteomes" id="UP001347796"/>
    </source>
</evidence>